<accession>Q8J288</accession>
<dbReference type="EMBL" id="AF493565">
    <property type="protein sequence ID" value="AAN65372.1"/>
    <property type="molecule type" value="Genomic_DNA"/>
</dbReference>
<name>Q8J288_KLULC</name>
<dbReference type="OMA" id="DWLPEMS"/>
<reference evidence="1" key="1">
    <citation type="journal article" date="2002" name="Curr. Genet.">
        <title>Isolation, heterological cloning and sequencing of the RPL28 gene in Kluyveromyces lactis.</title>
        <authorList>
            <person name="Takacova M."/>
            <person name="Sklenar P."/>
            <person name="Gbelska Y."/>
            <person name="Breunig K."/>
            <person name="Subik J."/>
        </authorList>
    </citation>
    <scope>NUCLEOTIDE SEQUENCE</scope>
</reference>
<organism evidence="1">
    <name type="scientific">Kluyveromyces lactis</name>
    <name type="common">Yeast</name>
    <name type="synonym">Candida sphaerica</name>
    <dbReference type="NCBI Taxonomy" id="28985"/>
    <lineage>
        <taxon>Eukaryota</taxon>
        <taxon>Fungi</taxon>
        <taxon>Dikarya</taxon>
        <taxon>Ascomycota</taxon>
        <taxon>Saccharomycotina</taxon>
        <taxon>Saccharomycetes</taxon>
        <taxon>Saccharomycetales</taxon>
        <taxon>Saccharomycetaceae</taxon>
        <taxon>Kluyveromyces</taxon>
    </lineage>
</organism>
<protein>
    <submittedName>
        <fullName evidence="1">YGL102C-like protein</fullName>
    </submittedName>
</protein>
<evidence type="ECO:0000313" key="1">
    <source>
        <dbReference type="EMBL" id="AAN65372.1"/>
    </source>
</evidence>
<dbReference type="AlphaFoldDB" id="Q8J288"/>
<sequence length="152" mass="17164">MILIISSIDLSNQFNNTTSSLDLFFGQLGDESSLDDDWDIWDSTLTQNLTVTGSQGVNDWSSRLGSRLQVFFSLFFWDQSPQLVQVQDWLPEMSLLLVEVSHTDLTEVTWMVLIQVGSVVVQTTSHTSTTGMLSVLTDTTFTGCLKWRLNYK</sequence>
<dbReference type="PhylomeDB" id="Q8J288"/>
<proteinExistence type="predicted"/>